<keyword evidence="1" id="KW-0472">Membrane</keyword>
<name>A0A2H0WKN9_9BACT</name>
<keyword evidence="1" id="KW-1133">Transmembrane helix</keyword>
<evidence type="ECO:0000256" key="1">
    <source>
        <dbReference type="SAM" id="Phobius"/>
    </source>
</evidence>
<evidence type="ECO:0000313" key="3">
    <source>
        <dbReference type="Proteomes" id="UP000230353"/>
    </source>
</evidence>
<dbReference type="AlphaFoldDB" id="A0A2H0WKN9"/>
<organism evidence="2 3">
    <name type="scientific">Candidatus Tagabacteria bacterium CG09_land_8_20_14_0_10_41_14</name>
    <dbReference type="NCBI Taxonomy" id="1975021"/>
    <lineage>
        <taxon>Bacteria</taxon>
        <taxon>Candidatus Tagaibacteriota</taxon>
    </lineage>
</organism>
<dbReference type="Proteomes" id="UP000230353">
    <property type="component" value="Unassembled WGS sequence"/>
</dbReference>
<proteinExistence type="predicted"/>
<protein>
    <submittedName>
        <fullName evidence="2">Uncharacterized protein</fullName>
    </submittedName>
</protein>
<sequence length="226" mass="25364">MNQKGISSIVIILIIVGVLGLAGGVWYYLVETTPIGPGPCPQDLKTCPDGTQVSRALPNCEFASCPEVKDETADWKTYKNDGYGFEVKYPNKNYNVFETKPNLNYGDKFLLDIDIGRNDGSFRVEIRISENMSRNSSKDNLQGEIMKWYGVSNWPFNFPTADAQIKEFSIDNHPSIKSNYIARGEGAIADPAVQIFTLNSQYIYKIDYIGDIKEGDLIISSFKFLK</sequence>
<feature type="transmembrane region" description="Helical" evidence="1">
    <location>
        <begin position="9"/>
        <end position="29"/>
    </location>
</feature>
<gene>
    <name evidence="2" type="ORF">COT67_02800</name>
</gene>
<evidence type="ECO:0000313" key="2">
    <source>
        <dbReference type="EMBL" id="PIS13242.1"/>
    </source>
</evidence>
<keyword evidence="1" id="KW-0812">Transmembrane</keyword>
<dbReference type="EMBL" id="PEZL01000040">
    <property type="protein sequence ID" value="PIS13242.1"/>
    <property type="molecule type" value="Genomic_DNA"/>
</dbReference>
<comment type="caution">
    <text evidence="2">The sequence shown here is derived from an EMBL/GenBank/DDBJ whole genome shotgun (WGS) entry which is preliminary data.</text>
</comment>
<reference evidence="3" key="1">
    <citation type="submission" date="2017-09" db="EMBL/GenBank/DDBJ databases">
        <title>Depth-based differentiation of microbial function through sediment-hosted aquifers and enrichment of novel symbionts in the deep terrestrial subsurface.</title>
        <authorList>
            <person name="Probst A.J."/>
            <person name="Ladd B."/>
            <person name="Jarett J.K."/>
            <person name="Geller-Mcgrath D.E."/>
            <person name="Sieber C.M.K."/>
            <person name="Emerson J.B."/>
            <person name="Anantharaman K."/>
            <person name="Thomas B.C."/>
            <person name="Malmstrom R."/>
            <person name="Stieglmeier M."/>
            <person name="Klingl A."/>
            <person name="Woyke T."/>
            <person name="Ryan C.M."/>
            <person name="Banfield J.F."/>
        </authorList>
    </citation>
    <scope>NUCLEOTIDE SEQUENCE [LARGE SCALE GENOMIC DNA]</scope>
</reference>
<accession>A0A2H0WKN9</accession>